<dbReference type="AlphaFoldDB" id="A0A0K9YN86"/>
<keyword evidence="4" id="KW-1185">Reference proteome</keyword>
<organism evidence="2 3">
    <name type="scientific">Brevibacillus reuszeri</name>
    <dbReference type="NCBI Taxonomy" id="54915"/>
    <lineage>
        <taxon>Bacteria</taxon>
        <taxon>Bacillati</taxon>
        <taxon>Bacillota</taxon>
        <taxon>Bacilli</taxon>
        <taxon>Bacillales</taxon>
        <taxon>Paenibacillaceae</taxon>
        <taxon>Brevibacillus</taxon>
    </lineage>
</organism>
<sequence length="95" mass="11048">MRANVAKEITQNAETDNAIKWYEGFKEILFEAIKNQAESRSYSLTIGENNAKLNQYEFISYGVLRDKLQIELEGLGYGFEYINHREGSYITISWN</sequence>
<reference evidence="3" key="1">
    <citation type="submission" date="2015-07" db="EMBL/GenBank/DDBJ databases">
        <title>Genome sequencing project for genomic taxonomy and phylogenomics of Bacillus-like bacteria.</title>
        <authorList>
            <person name="Liu B."/>
            <person name="Wang J."/>
            <person name="Zhu Y."/>
            <person name="Liu G."/>
            <person name="Chen Q."/>
            <person name="Chen Z."/>
            <person name="Lan J."/>
            <person name="Che J."/>
            <person name="Ge C."/>
            <person name="Shi H."/>
            <person name="Pan Z."/>
            <person name="Liu X."/>
        </authorList>
    </citation>
    <scope>NUCLEOTIDE SEQUENCE [LARGE SCALE GENOMIC DNA]</scope>
    <source>
        <strain evidence="3">DSM 9887</strain>
    </source>
</reference>
<dbReference type="OrthoDB" id="9989158at2"/>
<evidence type="ECO:0000313" key="3">
    <source>
        <dbReference type="Proteomes" id="UP000036834"/>
    </source>
</evidence>
<dbReference type="EMBL" id="LGIQ01000009">
    <property type="protein sequence ID" value="KNB70179.1"/>
    <property type="molecule type" value="Genomic_DNA"/>
</dbReference>
<protein>
    <submittedName>
        <fullName evidence="2">Uncharacterized protein</fullName>
    </submittedName>
</protein>
<dbReference type="Proteomes" id="UP000036834">
    <property type="component" value="Unassembled WGS sequence"/>
</dbReference>
<gene>
    <name evidence="2" type="ORF">ADS79_14505</name>
    <name evidence="1" type="ORF">BRE01_67270</name>
</gene>
<dbReference type="EMBL" id="BJON01000040">
    <property type="protein sequence ID" value="GED73025.1"/>
    <property type="molecule type" value="Genomic_DNA"/>
</dbReference>
<dbReference type="Proteomes" id="UP000319578">
    <property type="component" value="Unassembled WGS sequence"/>
</dbReference>
<dbReference type="RefSeq" id="WP_049739146.1">
    <property type="nucleotide sequence ID" value="NZ_BJON01000040.1"/>
</dbReference>
<proteinExistence type="predicted"/>
<accession>A0A0K9YN86</accession>
<reference evidence="1 4" key="3">
    <citation type="submission" date="2019-06" db="EMBL/GenBank/DDBJ databases">
        <title>Whole genome shotgun sequence of Brevibacillus reuszeri NBRC 15719.</title>
        <authorList>
            <person name="Hosoyama A."/>
            <person name="Uohara A."/>
            <person name="Ohji S."/>
            <person name="Ichikawa N."/>
        </authorList>
    </citation>
    <scope>NUCLEOTIDE SEQUENCE [LARGE SCALE GENOMIC DNA]</scope>
    <source>
        <strain evidence="1 4">NBRC 15719</strain>
    </source>
</reference>
<evidence type="ECO:0000313" key="1">
    <source>
        <dbReference type="EMBL" id="GED73025.1"/>
    </source>
</evidence>
<evidence type="ECO:0000313" key="4">
    <source>
        <dbReference type="Proteomes" id="UP000319578"/>
    </source>
</evidence>
<reference evidence="2" key="2">
    <citation type="submission" date="2015-07" db="EMBL/GenBank/DDBJ databases">
        <title>MeaNS - Measles Nucleotide Surveillance Program.</title>
        <authorList>
            <person name="Tran T."/>
            <person name="Druce J."/>
        </authorList>
    </citation>
    <scope>NUCLEOTIDE SEQUENCE</scope>
    <source>
        <strain evidence="2">DSM 9887</strain>
    </source>
</reference>
<evidence type="ECO:0000313" key="2">
    <source>
        <dbReference type="EMBL" id="KNB70179.1"/>
    </source>
</evidence>
<name>A0A0K9YN86_9BACL</name>
<comment type="caution">
    <text evidence="2">The sequence shown here is derived from an EMBL/GenBank/DDBJ whole genome shotgun (WGS) entry which is preliminary data.</text>
</comment>
<dbReference type="PATRIC" id="fig|54915.3.peg.1887"/>